<sequence>MPLVLDDRTQTMQAMAREVSVIGHRGRLAPAEREQLLRRVGEQGSASLVQRHLAAMSTFGEVDLYAGNEVKLLIDGPETFEAMFAAIDAAKQTVLLESYIIEDAAIAQRLSALLARKVAQGVKVALIYDAVGSIRTDQRYFDTLGQAGVAVCEFNPINPTKRRMGYWDITHRDHRKILVVDRSVAFAGGINISATYSSGSFGRERGSKQVHEDGWRDTTVQVRGPAAAAFDDLVRDTWAHQNCRDALPSLQPMPAKARPPQQAAGGQVVRVVPSSPTDPFNRIYALLLTAIDASQKSVYLTMAYFAPGRDMIDALCEAAERGVDVQLVLPSVSDFSPVLHAGRSYYHRLLASGVKLFELQDAVLHAKTAVIDGVVSTVGSSNMDWRSFVSNNEVNAVVIGEDVGDAMTRMFRRDLEASQKITPESWARRSPLQRAKETLARLFENWW</sequence>
<dbReference type="EMBL" id="JABRWJ010000004">
    <property type="protein sequence ID" value="NRF68159.1"/>
    <property type="molecule type" value="Genomic_DNA"/>
</dbReference>
<dbReference type="InterPro" id="IPR001736">
    <property type="entry name" value="PLipase_D/transphosphatidylase"/>
</dbReference>
<gene>
    <name evidence="2" type="ORF">HLB44_14290</name>
</gene>
<proteinExistence type="predicted"/>
<organism evidence="2 3">
    <name type="scientific">Pseudaquabacterium terrae</name>
    <dbReference type="NCBI Taxonomy" id="2732868"/>
    <lineage>
        <taxon>Bacteria</taxon>
        <taxon>Pseudomonadati</taxon>
        <taxon>Pseudomonadota</taxon>
        <taxon>Betaproteobacteria</taxon>
        <taxon>Burkholderiales</taxon>
        <taxon>Sphaerotilaceae</taxon>
        <taxon>Pseudaquabacterium</taxon>
    </lineage>
</organism>
<dbReference type="SMART" id="SM00155">
    <property type="entry name" value="PLDc"/>
    <property type="match status" value="2"/>
</dbReference>
<dbReference type="PANTHER" id="PTHR21248">
    <property type="entry name" value="CARDIOLIPIN SYNTHASE"/>
    <property type="match status" value="1"/>
</dbReference>
<name>A0ABX2EHR3_9BURK</name>
<dbReference type="CDD" id="cd09159">
    <property type="entry name" value="PLDc_ybhO_like_2"/>
    <property type="match status" value="1"/>
</dbReference>
<feature type="domain" description="PLD phosphodiesterase" evidence="1">
    <location>
        <begin position="360"/>
        <end position="387"/>
    </location>
</feature>
<dbReference type="InterPro" id="IPR025202">
    <property type="entry name" value="PLD-like_dom"/>
</dbReference>
<evidence type="ECO:0000313" key="3">
    <source>
        <dbReference type="Proteomes" id="UP000737171"/>
    </source>
</evidence>
<dbReference type="SUPFAM" id="SSF56024">
    <property type="entry name" value="Phospholipase D/nuclease"/>
    <property type="match status" value="2"/>
</dbReference>
<dbReference type="PANTHER" id="PTHR21248:SF22">
    <property type="entry name" value="PHOSPHOLIPASE D"/>
    <property type="match status" value="1"/>
</dbReference>
<feature type="domain" description="PLD phosphodiesterase" evidence="1">
    <location>
        <begin position="169"/>
        <end position="196"/>
    </location>
</feature>
<keyword evidence="3" id="KW-1185">Reference proteome</keyword>
<accession>A0ABX2EHR3</accession>
<dbReference type="Proteomes" id="UP000737171">
    <property type="component" value="Unassembled WGS sequence"/>
</dbReference>
<dbReference type="Pfam" id="PF13091">
    <property type="entry name" value="PLDc_2"/>
    <property type="match status" value="2"/>
</dbReference>
<protein>
    <submittedName>
        <fullName evidence="2">Cardiolipin synthase B</fullName>
    </submittedName>
</protein>
<reference evidence="2 3" key="1">
    <citation type="submission" date="2020-05" db="EMBL/GenBank/DDBJ databases">
        <title>Aquincola sp. isolate from soil.</title>
        <authorList>
            <person name="Han J."/>
            <person name="Kim D.-U."/>
        </authorList>
    </citation>
    <scope>NUCLEOTIDE SEQUENCE [LARGE SCALE GENOMIC DNA]</scope>
    <source>
        <strain evidence="2 3">S2</strain>
    </source>
</reference>
<dbReference type="PROSITE" id="PS50035">
    <property type="entry name" value="PLD"/>
    <property type="match status" value="2"/>
</dbReference>
<dbReference type="CDD" id="cd09110">
    <property type="entry name" value="PLDc_CLS_1"/>
    <property type="match status" value="1"/>
</dbReference>
<evidence type="ECO:0000259" key="1">
    <source>
        <dbReference type="PROSITE" id="PS50035"/>
    </source>
</evidence>
<evidence type="ECO:0000313" key="2">
    <source>
        <dbReference type="EMBL" id="NRF68159.1"/>
    </source>
</evidence>
<dbReference type="Gene3D" id="3.30.870.10">
    <property type="entry name" value="Endonuclease Chain A"/>
    <property type="match status" value="2"/>
</dbReference>
<comment type="caution">
    <text evidence="2">The sequence shown here is derived from an EMBL/GenBank/DDBJ whole genome shotgun (WGS) entry which is preliminary data.</text>
</comment>